<dbReference type="AlphaFoldDB" id="A0A7C8ZMW4"/>
<organism evidence="1">
    <name type="scientific">Opuntia streptacantha</name>
    <name type="common">Prickly pear cactus</name>
    <name type="synonym">Opuntia cardona</name>
    <dbReference type="NCBI Taxonomy" id="393608"/>
    <lineage>
        <taxon>Eukaryota</taxon>
        <taxon>Viridiplantae</taxon>
        <taxon>Streptophyta</taxon>
        <taxon>Embryophyta</taxon>
        <taxon>Tracheophyta</taxon>
        <taxon>Spermatophyta</taxon>
        <taxon>Magnoliopsida</taxon>
        <taxon>eudicotyledons</taxon>
        <taxon>Gunneridae</taxon>
        <taxon>Pentapetalae</taxon>
        <taxon>Caryophyllales</taxon>
        <taxon>Cactineae</taxon>
        <taxon>Cactaceae</taxon>
        <taxon>Opuntioideae</taxon>
        <taxon>Opuntia</taxon>
    </lineage>
</organism>
<sequence length="134" mass="15991">MPLWTDLLPTGKFFIRTVFNQFIPHRGVSRVWIQSRKVNKQKYSKQPLNENFTKVQVQNRPFKVLLHREDKVEHNSISYQSIDDAKSNKPSEFTNIHLSFYAKHDEHREPSKSLDDQRNHLIWSQTSLPIQIQH</sequence>
<name>A0A7C8ZMW4_OPUST</name>
<protein>
    <submittedName>
        <fullName evidence="1">Uncharacterized protein</fullName>
    </submittedName>
</protein>
<reference evidence="1" key="2">
    <citation type="submission" date="2020-07" db="EMBL/GenBank/DDBJ databases">
        <authorList>
            <person name="Vera ALvarez R."/>
            <person name="Arias-Moreno D.M."/>
            <person name="Jimenez-Jacinto V."/>
            <person name="Jimenez-Bremont J.F."/>
            <person name="Swaminathan K."/>
            <person name="Moose S.P."/>
            <person name="Guerrero-Gonzalez M.L."/>
            <person name="Marino-Ramirez L."/>
            <person name="Landsman D."/>
            <person name="Rodriguez-Kessler M."/>
            <person name="Delgado-Sanchez P."/>
        </authorList>
    </citation>
    <scope>NUCLEOTIDE SEQUENCE</scope>
    <source>
        <tissue evidence="1">Cladode</tissue>
    </source>
</reference>
<proteinExistence type="predicted"/>
<evidence type="ECO:0000313" key="1">
    <source>
        <dbReference type="EMBL" id="MBA4646477.1"/>
    </source>
</evidence>
<reference evidence="1" key="1">
    <citation type="journal article" date="2013" name="J. Plant Res.">
        <title>Effect of fungi and light on seed germination of three Opuntia species from semiarid lands of central Mexico.</title>
        <authorList>
            <person name="Delgado-Sanchez P."/>
            <person name="Jimenez-Bremont J.F."/>
            <person name="Guerrero-Gonzalez Mde L."/>
            <person name="Flores J."/>
        </authorList>
    </citation>
    <scope>NUCLEOTIDE SEQUENCE</scope>
    <source>
        <tissue evidence="1">Cladode</tissue>
    </source>
</reference>
<dbReference type="EMBL" id="GISG01146421">
    <property type="protein sequence ID" value="MBA4646477.1"/>
    <property type="molecule type" value="Transcribed_RNA"/>
</dbReference>
<accession>A0A7C8ZMW4</accession>